<evidence type="ECO:0000313" key="1">
    <source>
        <dbReference type="Proteomes" id="UP001652625"/>
    </source>
</evidence>
<accession>A0ABM4D5M2</accession>
<reference evidence="2" key="1">
    <citation type="submission" date="2025-08" db="UniProtKB">
        <authorList>
            <consortium name="RefSeq"/>
        </authorList>
    </citation>
    <scope>IDENTIFICATION</scope>
</reference>
<gene>
    <name evidence="2" type="primary">LOC124807737</name>
</gene>
<name>A0ABM4D5M2_HYDVU</name>
<organism evidence="1 2">
    <name type="scientific">Hydra vulgaris</name>
    <name type="common">Hydra</name>
    <name type="synonym">Hydra attenuata</name>
    <dbReference type="NCBI Taxonomy" id="6087"/>
    <lineage>
        <taxon>Eukaryota</taxon>
        <taxon>Metazoa</taxon>
        <taxon>Cnidaria</taxon>
        <taxon>Hydrozoa</taxon>
        <taxon>Hydroidolina</taxon>
        <taxon>Anthoathecata</taxon>
        <taxon>Aplanulata</taxon>
        <taxon>Hydridae</taxon>
        <taxon>Hydra</taxon>
    </lineage>
</organism>
<dbReference type="RefSeq" id="XP_065669593.1">
    <property type="nucleotide sequence ID" value="XM_065813521.1"/>
</dbReference>
<dbReference type="Proteomes" id="UP001652625">
    <property type="component" value="Chromosome 12"/>
</dbReference>
<sequence>MLMISKGLKTVEQVLSKSLKEIQQVQNIQLGKTLKLSTGGTPLSLQIGKKRTMKTISSQTFYSIKRKHDLSDSTINSIAMDCRKDLGRLGVEANTSKKIKMWSSSLDDYYAVEKVEFTAKKKVGNKKILHTVIKDFVYVKDSKSLVELICTVRGLEVDKVIIRVGIDGQGSLKFVMNVFNIETDIDCRENKNTGVKKVLVLAFVKNVTENHANLQIIIEKIMLNRLKFYLRGKYSCLYCNGEKSNLGELRTFNKLKLLYTSFAENESKKCSMQIYKNVIHPCLLEVAGDTYVLDVVPPPELHLLMKIVTEISNVLCKEPEIAVWLSNHGIVWHGYNGGGLDGRNANKIRKLLPDLEQHIFDHYPSYNPVVELLKSFSIVVDKCFGMKLHEG</sequence>
<keyword evidence="1" id="KW-1185">Reference proteome</keyword>
<proteinExistence type="predicted"/>
<evidence type="ECO:0000313" key="2">
    <source>
        <dbReference type="RefSeq" id="XP_065669593.1"/>
    </source>
</evidence>
<protein>
    <submittedName>
        <fullName evidence="2">Uncharacterized protein LOC124807737 isoform X2</fullName>
    </submittedName>
</protein>
<dbReference type="GeneID" id="124807737"/>